<proteinExistence type="predicted"/>
<comment type="caution">
    <text evidence="2">The sequence shown here is derived from an EMBL/GenBank/DDBJ whole genome shotgun (WGS) entry which is preliminary data.</text>
</comment>
<gene>
    <name evidence="2" type="ORF">EV192_12424</name>
</gene>
<dbReference type="RefSeq" id="WP_165961065.1">
    <property type="nucleotide sequence ID" value="NZ_SLWS01000024.1"/>
</dbReference>
<evidence type="ECO:0000256" key="1">
    <source>
        <dbReference type="SAM" id="MobiDB-lite"/>
    </source>
</evidence>
<feature type="compositionally biased region" description="Basic and acidic residues" evidence="1">
    <location>
        <begin position="13"/>
        <end position="32"/>
    </location>
</feature>
<dbReference type="Proteomes" id="UP000295680">
    <property type="component" value="Unassembled WGS sequence"/>
</dbReference>
<evidence type="ECO:0000313" key="3">
    <source>
        <dbReference type="Proteomes" id="UP000295680"/>
    </source>
</evidence>
<feature type="region of interest" description="Disordered" evidence="1">
    <location>
        <begin position="1"/>
        <end position="54"/>
    </location>
</feature>
<organism evidence="2 3">
    <name type="scientific">Actinocrispum wychmicini</name>
    <dbReference type="NCBI Taxonomy" id="1213861"/>
    <lineage>
        <taxon>Bacteria</taxon>
        <taxon>Bacillati</taxon>
        <taxon>Actinomycetota</taxon>
        <taxon>Actinomycetes</taxon>
        <taxon>Pseudonocardiales</taxon>
        <taxon>Pseudonocardiaceae</taxon>
        <taxon>Actinocrispum</taxon>
    </lineage>
</organism>
<keyword evidence="3" id="KW-1185">Reference proteome</keyword>
<sequence>MAQFGELLGGPKLRKETEEEAGTGERFEHGPLDLDSGVIPIRPRPAPHRPDEDG</sequence>
<accession>A0A4R2IH76</accession>
<dbReference type="AlphaFoldDB" id="A0A4R2IH76"/>
<reference evidence="2 3" key="1">
    <citation type="submission" date="2019-03" db="EMBL/GenBank/DDBJ databases">
        <title>Genomic Encyclopedia of Type Strains, Phase IV (KMG-IV): sequencing the most valuable type-strain genomes for metagenomic binning, comparative biology and taxonomic classification.</title>
        <authorList>
            <person name="Goeker M."/>
        </authorList>
    </citation>
    <scope>NUCLEOTIDE SEQUENCE [LARGE SCALE GENOMIC DNA]</scope>
    <source>
        <strain evidence="2 3">DSM 45934</strain>
    </source>
</reference>
<evidence type="ECO:0000313" key="2">
    <source>
        <dbReference type="EMBL" id="TCO44251.1"/>
    </source>
</evidence>
<dbReference type="EMBL" id="SLWS01000024">
    <property type="protein sequence ID" value="TCO44251.1"/>
    <property type="molecule type" value="Genomic_DNA"/>
</dbReference>
<protein>
    <submittedName>
        <fullName evidence="2">Uncharacterized protein</fullName>
    </submittedName>
</protein>
<name>A0A4R2IH76_9PSEU</name>